<dbReference type="InterPro" id="IPR056010">
    <property type="entry name" value="DUF7588"/>
</dbReference>
<dbReference type="AlphaFoldDB" id="A0A2K2BZM3"/>
<dbReference type="Pfam" id="PF01107">
    <property type="entry name" value="MP"/>
    <property type="match status" value="1"/>
</dbReference>
<dbReference type="PANTHER" id="PTHR33054:SF9">
    <property type="entry name" value="CCHC-TYPE DOMAIN-CONTAINING PROTEIN"/>
    <property type="match status" value="1"/>
</dbReference>
<dbReference type="Pfam" id="PF24925">
    <property type="entry name" value="DUF7746"/>
    <property type="match status" value="1"/>
</dbReference>
<evidence type="ECO:0000256" key="1">
    <source>
        <dbReference type="PROSITE-ProRule" id="PRU00047"/>
    </source>
</evidence>
<reference evidence="3 4" key="1">
    <citation type="journal article" date="2006" name="Science">
        <title>The genome of black cottonwood, Populus trichocarpa (Torr. &amp; Gray).</title>
        <authorList>
            <person name="Tuskan G.A."/>
            <person name="Difazio S."/>
            <person name="Jansson S."/>
            <person name="Bohlmann J."/>
            <person name="Grigoriev I."/>
            <person name="Hellsten U."/>
            <person name="Putnam N."/>
            <person name="Ralph S."/>
            <person name="Rombauts S."/>
            <person name="Salamov A."/>
            <person name="Schein J."/>
            <person name="Sterck L."/>
            <person name="Aerts A."/>
            <person name="Bhalerao R.R."/>
            <person name="Bhalerao R.P."/>
            <person name="Blaudez D."/>
            <person name="Boerjan W."/>
            <person name="Brun A."/>
            <person name="Brunner A."/>
            <person name="Busov V."/>
            <person name="Campbell M."/>
            <person name="Carlson J."/>
            <person name="Chalot M."/>
            <person name="Chapman J."/>
            <person name="Chen G.L."/>
            <person name="Cooper D."/>
            <person name="Coutinho P.M."/>
            <person name="Couturier J."/>
            <person name="Covert S."/>
            <person name="Cronk Q."/>
            <person name="Cunningham R."/>
            <person name="Davis J."/>
            <person name="Degroeve S."/>
            <person name="Dejardin A."/>
            <person name="Depamphilis C."/>
            <person name="Detter J."/>
            <person name="Dirks B."/>
            <person name="Dubchak I."/>
            <person name="Duplessis S."/>
            <person name="Ehlting J."/>
            <person name="Ellis B."/>
            <person name="Gendler K."/>
            <person name="Goodstein D."/>
            <person name="Gribskov M."/>
            <person name="Grimwood J."/>
            <person name="Groover A."/>
            <person name="Gunter L."/>
            <person name="Hamberger B."/>
            <person name="Heinze B."/>
            <person name="Helariutta Y."/>
            <person name="Henrissat B."/>
            <person name="Holligan D."/>
            <person name="Holt R."/>
            <person name="Huang W."/>
            <person name="Islam-Faridi N."/>
            <person name="Jones S."/>
            <person name="Jones-Rhoades M."/>
            <person name="Jorgensen R."/>
            <person name="Joshi C."/>
            <person name="Kangasjarvi J."/>
            <person name="Karlsson J."/>
            <person name="Kelleher C."/>
            <person name="Kirkpatrick R."/>
            <person name="Kirst M."/>
            <person name="Kohler A."/>
            <person name="Kalluri U."/>
            <person name="Larimer F."/>
            <person name="Leebens-Mack J."/>
            <person name="Leple J.C."/>
            <person name="Locascio P."/>
            <person name="Lou Y."/>
            <person name="Lucas S."/>
            <person name="Martin F."/>
            <person name="Montanini B."/>
            <person name="Napoli C."/>
            <person name="Nelson D.R."/>
            <person name="Nelson C."/>
            <person name="Nieminen K."/>
            <person name="Nilsson O."/>
            <person name="Pereda V."/>
            <person name="Peter G."/>
            <person name="Philippe R."/>
            <person name="Pilate G."/>
            <person name="Poliakov A."/>
            <person name="Razumovskaya J."/>
            <person name="Richardson P."/>
            <person name="Rinaldi C."/>
            <person name="Ritland K."/>
            <person name="Rouze P."/>
            <person name="Ryaboy D."/>
            <person name="Schmutz J."/>
            <person name="Schrader J."/>
            <person name="Segerman B."/>
            <person name="Shin H."/>
            <person name="Siddiqui A."/>
            <person name="Sterky F."/>
            <person name="Terry A."/>
            <person name="Tsai C.J."/>
            <person name="Uberbacher E."/>
            <person name="Unneberg P."/>
            <person name="Vahala J."/>
            <person name="Wall K."/>
            <person name="Wessler S."/>
            <person name="Yang G."/>
            <person name="Yin T."/>
            <person name="Douglas C."/>
            <person name="Marra M."/>
            <person name="Sandberg G."/>
            <person name="Van de Peer Y."/>
            <person name="Rokhsar D."/>
        </authorList>
    </citation>
    <scope>NUCLEOTIDE SEQUENCE [LARGE SCALE GENOMIC DNA]</scope>
    <source>
        <strain evidence="4">cv. Nisqually</strain>
    </source>
</reference>
<dbReference type="GO" id="GO:0003676">
    <property type="term" value="F:nucleic acid binding"/>
    <property type="evidence" value="ECO:0007669"/>
    <property type="project" value="InterPro"/>
</dbReference>
<sequence length="958" mass="110279">MNFKKATSSTNFTIKTEERDIQLTKPFETIQLLSKKSLQKHLARNHKYIHVGLVQIYQKSKYDIFKTDFTIKTEERDIQLTKPFETIQLLSKKSLQKHLARNHKYIHVGLVQVGIKPLTKEGLNTSILAVLRDARFQNFQDSLLNSIEFSLCSGSVSFDCYPNITISLKDKNILQSMLLQIKTHNYDMLEGSIPVALIFKIHYKAMFSPFASKHKFQSQKGETLLLQTDLSRSNTVVLKAIQWKDISLPEDWILEGAAPPELPPPPQPNVQIKNITQYTDGKVKLSFHRHSTSSRFSETSSSSSTIDLGRISKIPSVINIPYHANLPRKSTSDIPSTSFQNADYTTNIPKPVYTDLEQPSPSTSPTFSAVTENIQNELNVLTSEKHFVINKPLLKSDFYGDHNMEKRSWFFQHFLQQRNDIQKQFYAYIETHNVQILFFDWFEFHYVSAQHIAYPFASIKHACPITTRSKTPTWTLTSGPTVESNHPPLRNIQLSHKDQTVDAAPYKLPGEDTLTNTKHIIQQNNFTNTNLHTIGKQLTRLEKQIQKNPAHFITDKTPIDLKLKNPVFKPYQVNTLQNNPVSTSDTDTIQEQPLQLNRLTWQAPKTTIAPDIFISTKLTVISQHKYNASSLYEWNIDSMSEYNILNTLQQMTMTANAYKTQTRTSDKAIAELLIAGFSGQLKGWWDYHLTETDHLYILNSVQTYEDQTPILDPLGNTIQDVVSTLILTISLHFVGDPSHLKDKNAELLSNLRCKKLSLPLLLGEKVRNKIKDTFTTKTMPYDQLTYSELWEMKRTRQELGSFCHQFDLSTKKPSCSGTCSQLKTYSNHKPPYKRSAHKYRQQFYPKPDQPYYKKPYKFNKPHRPFQSKPKPKFDPKDITCYKCNQKGHTSRFCKVNTKLHELQIDEDTINQIQNLYIEATDTDHSPSDTSEEEFQIDEIVTTSALLQMPLRIPNKLTS</sequence>
<organism evidence="3 4">
    <name type="scientific">Populus trichocarpa</name>
    <name type="common">Western balsam poplar</name>
    <name type="synonym">Populus balsamifera subsp. trichocarpa</name>
    <dbReference type="NCBI Taxonomy" id="3694"/>
    <lineage>
        <taxon>Eukaryota</taxon>
        <taxon>Viridiplantae</taxon>
        <taxon>Streptophyta</taxon>
        <taxon>Embryophyta</taxon>
        <taxon>Tracheophyta</taxon>
        <taxon>Spermatophyta</taxon>
        <taxon>Magnoliopsida</taxon>
        <taxon>eudicotyledons</taxon>
        <taxon>Gunneridae</taxon>
        <taxon>Pentapetalae</taxon>
        <taxon>rosids</taxon>
        <taxon>fabids</taxon>
        <taxon>Malpighiales</taxon>
        <taxon>Salicaceae</taxon>
        <taxon>Saliceae</taxon>
        <taxon>Populus</taxon>
    </lineage>
</organism>
<evidence type="ECO:0000313" key="4">
    <source>
        <dbReference type="Proteomes" id="UP000006729"/>
    </source>
</evidence>
<feature type="domain" description="CCHC-type" evidence="2">
    <location>
        <begin position="880"/>
        <end position="894"/>
    </location>
</feature>
<dbReference type="InterPro" id="IPR001878">
    <property type="entry name" value="Znf_CCHC"/>
</dbReference>
<dbReference type="Pfam" id="PF24496">
    <property type="entry name" value="DUF7588"/>
    <property type="match status" value="1"/>
</dbReference>
<dbReference type="InterPro" id="IPR028919">
    <property type="entry name" value="Viral_movement"/>
</dbReference>
<protein>
    <recommendedName>
        <fullName evidence="2">CCHC-type domain-containing protein</fullName>
    </recommendedName>
</protein>
<dbReference type="PANTHER" id="PTHR33054">
    <property type="entry name" value="CCHC-TYPE DOMAIN-CONTAINING PROTEIN"/>
    <property type="match status" value="1"/>
</dbReference>
<accession>A0A2K2BZM3</accession>
<evidence type="ECO:0000259" key="2">
    <source>
        <dbReference type="PROSITE" id="PS50158"/>
    </source>
</evidence>
<dbReference type="InterPro" id="IPR056648">
    <property type="entry name" value="DUF7746"/>
</dbReference>
<dbReference type="Proteomes" id="UP000006729">
    <property type="component" value="Chromosome 1"/>
</dbReference>
<proteinExistence type="predicted"/>
<name>A0A2K2BZM3_POPTR</name>
<dbReference type="PROSITE" id="PS50158">
    <property type="entry name" value="ZF_CCHC"/>
    <property type="match status" value="1"/>
</dbReference>
<dbReference type="SUPFAM" id="SSF57756">
    <property type="entry name" value="Retrovirus zinc finger-like domains"/>
    <property type="match status" value="1"/>
</dbReference>
<dbReference type="EMBL" id="CM009290">
    <property type="protein sequence ID" value="PNT55229.1"/>
    <property type="molecule type" value="Genomic_DNA"/>
</dbReference>
<dbReference type="GO" id="GO:0008270">
    <property type="term" value="F:zinc ion binding"/>
    <property type="evidence" value="ECO:0007669"/>
    <property type="project" value="UniProtKB-KW"/>
</dbReference>
<keyword evidence="1" id="KW-0863">Zinc-finger</keyword>
<keyword evidence="1" id="KW-0862">Zinc</keyword>
<gene>
    <name evidence="3" type="ORF">POPTR_001G180900</name>
</gene>
<evidence type="ECO:0000313" key="3">
    <source>
        <dbReference type="EMBL" id="PNT55229.1"/>
    </source>
</evidence>
<dbReference type="InParanoid" id="A0A2K2BZM3"/>
<keyword evidence="1" id="KW-0479">Metal-binding</keyword>
<keyword evidence="4" id="KW-1185">Reference proteome</keyword>
<dbReference type="InterPro" id="IPR036875">
    <property type="entry name" value="Znf_CCHC_sf"/>
</dbReference>